<comment type="caution">
    <text evidence="1">The sequence shown here is derived from an EMBL/GenBank/DDBJ whole genome shotgun (WGS) entry which is preliminary data.</text>
</comment>
<protein>
    <submittedName>
        <fullName evidence="1">Uncharacterized protein</fullName>
    </submittedName>
</protein>
<dbReference type="OrthoDB" id="597671at2759"/>
<evidence type="ECO:0000313" key="1">
    <source>
        <dbReference type="EMBL" id="KAF3324816.1"/>
    </source>
</evidence>
<dbReference type="EMBL" id="SWLB01000021">
    <property type="protein sequence ID" value="KAF3324816.1"/>
    <property type="molecule type" value="Genomic_DNA"/>
</dbReference>
<name>A0A833QT42_9POAL</name>
<accession>A0A833QT42</accession>
<evidence type="ECO:0000313" key="2">
    <source>
        <dbReference type="Proteomes" id="UP000623129"/>
    </source>
</evidence>
<proteinExistence type="predicted"/>
<dbReference type="AlphaFoldDB" id="A0A833QT42"/>
<reference evidence="1" key="1">
    <citation type="submission" date="2020-01" db="EMBL/GenBank/DDBJ databases">
        <title>Genome sequence of Kobresia littledalei, the first chromosome-level genome in the family Cyperaceae.</title>
        <authorList>
            <person name="Qu G."/>
        </authorList>
    </citation>
    <scope>NUCLEOTIDE SEQUENCE</scope>
    <source>
        <strain evidence="1">C.B.Clarke</strain>
        <tissue evidence="1">Leaf</tissue>
    </source>
</reference>
<dbReference type="PANTHER" id="PTHR36019">
    <property type="entry name" value="PLANT/PROTEIN"/>
    <property type="match status" value="1"/>
</dbReference>
<organism evidence="1 2">
    <name type="scientific">Carex littledalei</name>
    <dbReference type="NCBI Taxonomy" id="544730"/>
    <lineage>
        <taxon>Eukaryota</taxon>
        <taxon>Viridiplantae</taxon>
        <taxon>Streptophyta</taxon>
        <taxon>Embryophyta</taxon>
        <taxon>Tracheophyta</taxon>
        <taxon>Spermatophyta</taxon>
        <taxon>Magnoliopsida</taxon>
        <taxon>Liliopsida</taxon>
        <taxon>Poales</taxon>
        <taxon>Cyperaceae</taxon>
        <taxon>Cyperoideae</taxon>
        <taxon>Cariceae</taxon>
        <taxon>Carex</taxon>
        <taxon>Carex subgen. Euthyceras</taxon>
    </lineage>
</organism>
<sequence length="115" mass="12973">MSLACLTCHLIPSRAPGMSPDHDGNTTHYCSPKVRCCGAKRNWSGELPRSPYVELRSIKSLYPIREENGCSKSRKKSQNDSPAIAVTEPRLVRSGGVRRNWTFEELDERKVPRNC</sequence>
<dbReference type="Proteomes" id="UP000623129">
    <property type="component" value="Unassembled WGS sequence"/>
</dbReference>
<keyword evidence="2" id="KW-1185">Reference proteome</keyword>
<dbReference type="PANTHER" id="PTHR36019:SF3">
    <property type="entry name" value="PLANT_PROTEIN"/>
    <property type="match status" value="1"/>
</dbReference>
<gene>
    <name evidence="1" type="ORF">FCM35_KLT10973</name>
</gene>